<evidence type="ECO:0000256" key="2">
    <source>
        <dbReference type="ARBA" id="ARBA00022448"/>
    </source>
</evidence>
<feature type="domain" description="Tripartite ATP-independent periplasmic transporters DctQ component" evidence="10">
    <location>
        <begin position="28"/>
        <end position="152"/>
    </location>
</feature>
<accession>A0A2W5PTG5</accession>
<dbReference type="Pfam" id="PF04290">
    <property type="entry name" value="DctQ"/>
    <property type="match status" value="1"/>
</dbReference>
<keyword evidence="5 9" id="KW-0812">Transmembrane</keyword>
<evidence type="ECO:0000256" key="7">
    <source>
        <dbReference type="ARBA" id="ARBA00023136"/>
    </source>
</evidence>
<dbReference type="GO" id="GO:0022857">
    <property type="term" value="F:transmembrane transporter activity"/>
    <property type="evidence" value="ECO:0007669"/>
    <property type="project" value="UniProtKB-UniRule"/>
</dbReference>
<dbReference type="GO" id="GO:0005886">
    <property type="term" value="C:plasma membrane"/>
    <property type="evidence" value="ECO:0007669"/>
    <property type="project" value="UniProtKB-SubCell"/>
</dbReference>
<comment type="caution">
    <text evidence="11">The sequence shown here is derived from an EMBL/GenBank/DDBJ whole genome shotgun (WGS) entry which is preliminary data.</text>
</comment>
<evidence type="ECO:0000313" key="12">
    <source>
        <dbReference type="Proteomes" id="UP000249185"/>
    </source>
</evidence>
<feature type="transmembrane region" description="Helical" evidence="9">
    <location>
        <begin position="89"/>
        <end position="110"/>
    </location>
</feature>
<feature type="transmembrane region" description="Helical" evidence="9">
    <location>
        <begin position="12"/>
        <end position="30"/>
    </location>
</feature>
<dbReference type="InterPro" id="IPR007387">
    <property type="entry name" value="TRAP_DctQ"/>
</dbReference>
<comment type="subcellular location">
    <subcellularLocation>
        <location evidence="1 9">Cell inner membrane</location>
        <topology evidence="1 9">Multi-pass membrane protein</topology>
    </subcellularLocation>
</comment>
<keyword evidence="4 9" id="KW-0997">Cell inner membrane</keyword>
<gene>
    <name evidence="11" type="ORF">DI556_22160</name>
</gene>
<evidence type="ECO:0000256" key="6">
    <source>
        <dbReference type="ARBA" id="ARBA00022989"/>
    </source>
</evidence>
<evidence type="ECO:0000259" key="10">
    <source>
        <dbReference type="Pfam" id="PF04290"/>
    </source>
</evidence>
<comment type="similarity">
    <text evidence="8 9">Belongs to the TRAP transporter small permease family.</text>
</comment>
<keyword evidence="6 9" id="KW-1133">Transmembrane helix</keyword>
<feature type="transmembrane region" description="Helical" evidence="9">
    <location>
        <begin position="130"/>
        <end position="154"/>
    </location>
</feature>
<evidence type="ECO:0000256" key="4">
    <source>
        <dbReference type="ARBA" id="ARBA00022519"/>
    </source>
</evidence>
<comment type="subunit">
    <text evidence="9">The complex comprises the extracytoplasmic solute receptor protein and the two transmembrane proteins.</text>
</comment>
<comment type="function">
    <text evidence="9">Part of the tripartite ATP-independent periplasmic (TRAP) transport system.</text>
</comment>
<dbReference type="PANTHER" id="PTHR35011:SF10">
    <property type="entry name" value="TRAP TRANSPORTER SMALL PERMEASE PROTEIN"/>
    <property type="match status" value="1"/>
</dbReference>
<evidence type="ECO:0000256" key="9">
    <source>
        <dbReference type="RuleBase" id="RU369079"/>
    </source>
</evidence>
<keyword evidence="2 9" id="KW-0813">Transport</keyword>
<evidence type="ECO:0000256" key="8">
    <source>
        <dbReference type="ARBA" id="ARBA00038436"/>
    </source>
</evidence>
<name>A0A2W5PTG5_RHOSU</name>
<proteinExistence type="inferred from homology"/>
<feature type="transmembrane region" description="Helical" evidence="9">
    <location>
        <begin position="50"/>
        <end position="68"/>
    </location>
</feature>
<dbReference type="AlphaFoldDB" id="A0A2W5PTG5"/>
<keyword evidence="3" id="KW-1003">Cell membrane</keyword>
<dbReference type="PANTHER" id="PTHR35011">
    <property type="entry name" value="2,3-DIKETO-L-GULONATE TRAP TRANSPORTER SMALL PERMEASE PROTEIN YIAM"/>
    <property type="match status" value="1"/>
</dbReference>
<dbReference type="Proteomes" id="UP000249185">
    <property type="component" value="Unassembled WGS sequence"/>
</dbReference>
<evidence type="ECO:0000313" key="11">
    <source>
        <dbReference type="EMBL" id="PZQ45723.1"/>
    </source>
</evidence>
<evidence type="ECO:0000256" key="5">
    <source>
        <dbReference type="ARBA" id="ARBA00022692"/>
    </source>
</evidence>
<evidence type="ECO:0000256" key="1">
    <source>
        <dbReference type="ARBA" id="ARBA00004429"/>
    </source>
</evidence>
<dbReference type="GO" id="GO:0015740">
    <property type="term" value="P:C4-dicarboxylate transport"/>
    <property type="evidence" value="ECO:0007669"/>
    <property type="project" value="TreeGrafter"/>
</dbReference>
<evidence type="ECO:0000256" key="3">
    <source>
        <dbReference type="ARBA" id="ARBA00022475"/>
    </source>
</evidence>
<organism evidence="11 12">
    <name type="scientific">Rhodovulum sulfidophilum</name>
    <name type="common">Rhodobacter sulfidophilus</name>
    <dbReference type="NCBI Taxonomy" id="35806"/>
    <lineage>
        <taxon>Bacteria</taxon>
        <taxon>Pseudomonadati</taxon>
        <taxon>Pseudomonadota</taxon>
        <taxon>Alphaproteobacteria</taxon>
        <taxon>Rhodobacterales</taxon>
        <taxon>Paracoccaceae</taxon>
        <taxon>Rhodovulum</taxon>
    </lineage>
</organism>
<sequence>MTSIEKAIALPQRAVLLMAAAALSALPLITTYDVMMRYVFHAPTIWATEISIYLLQFVVFLTPGALLADGRHLRVTFWIESLTGRSRRVAERVAALAVVPYAAVLVWYGATYAIRAYERGMVSPTLLQVPLWLVYALVPLGGVLLLLGVVLRCLSVGSPETKEGAAA</sequence>
<keyword evidence="7 9" id="KW-0472">Membrane</keyword>
<dbReference type="EMBL" id="QFPW01000041">
    <property type="protein sequence ID" value="PZQ45723.1"/>
    <property type="molecule type" value="Genomic_DNA"/>
</dbReference>
<dbReference type="InterPro" id="IPR055348">
    <property type="entry name" value="DctQ"/>
</dbReference>
<protein>
    <recommendedName>
        <fullName evidence="9">TRAP transporter small permease protein</fullName>
    </recommendedName>
</protein>
<reference evidence="11 12" key="1">
    <citation type="submission" date="2017-08" db="EMBL/GenBank/DDBJ databases">
        <title>Infants hospitalized years apart are colonized by the same room-sourced microbial strains.</title>
        <authorList>
            <person name="Brooks B."/>
            <person name="Olm M.R."/>
            <person name="Firek B.A."/>
            <person name="Baker R."/>
            <person name="Thomas B.C."/>
            <person name="Morowitz M.J."/>
            <person name="Banfield J.F."/>
        </authorList>
    </citation>
    <scope>NUCLEOTIDE SEQUENCE [LARGE SCALE GENOMIC DNA]</scope>
    <source>
        <strain evidence="11">S2_005_002_R2_34</strain>
    </source>
</reference>